<feature type="transmembrane region" description="Helical" evidence="6">
    <location>
        <begin position="88"/>
        <end position="111"/>
    </location>
</feature>
<evidence type="ECO:0008006" key="9">
    <source>
        <dbReference type="Google" id="ProtNLM"/>
    </source>
</evidence>
<keyword evidence="5 6" id="KW-0472">Membrane</keyword>
<feature type="transmembrane region" description="Helical" evidence="6">
    <location>
        <begin position="177"/>
        <end position="197"/>
    </location>
</feature>
<evidence type="ECO:0000256" key="6">
    <source>
        <dbReference type="SAM" id="Phobius"/>
    </source>
</evidence>
<comment type="caution">
    <text evidence="7">The sequence shown here is derived from an EMBL/GenBank/DDBJ whole genome shotgun (WGS) entry which is preliminary data.</text>
</comment>
<dbReference type="PANTHER" id="PTHR13353">
    <property type="entry name" value="TRANSMEMBRANE PROTEIN 19"/>
    <property type="match status" value="1"/>
</dbReference>
<feature type="transmembrane region" description="Helical" evidence="6">
    <location>
        <begin position="209"/>
        <end position="226"/>
    </location>
</feature>
<comment type="subcellular location">
    <subcellularLocation>
        <location evidence="1">Membrane</location>
        <topology evidence="1">Multi-pass membrane protein</topology>
    </subcellularLocation>
</comment>
<accession>A0AAP0JXN1</accession>
<dbReference type="Pfam" id="PF01940">
    <property type="entry name" value="DUF92"/>
    <property type="match status" value="1"/>
</dbReference>
<gene>
    <name evidence="7" type="ORF">Syun_010960</name>
</gene>
<evidence type="ECO:0000256" key="1">
    <source>
        <dbReference type="ARBA" id="ARBA00004141"/>
    </source>
</evidence>
<reference evidence="7 8" key="1">
    <citation type="submission" date="2024-01" db="EMBL/GenBank/DDBJ databases">
        <title>Genome assemblies of Stephania.</title>
        <authorList>
            <person name="Yang L."/>
        </authorList>
    </citation>
    <scope>NUCLEOTIDE SEQUENCE [LARGE SCALE GENOMIC DNA]</scope>
    <source>
        <strain evidence="7">YNDBR</strain>
        <tissue evidence="7">Leaf</tissue>
    </source>
</reference>
<evidence type="ECO:0000256" key="5">
    <source>
        <dbReference type="ARBA" id="ARBA00023136"/>
    </source>
</evidence>
<dbReference type="EMBL" id="JBBNAF010000005">
    <property type="protein sequence ID" value="KAK9141560.1"/>
    <property type="molecule type" value="Genomic_DNA"/>
</dbReference>
<dbReference type="AlphaFoldDB" id="A0AAP0JXN1"/>
<evidence type="ECO:0000313" key="7">
    <source>
        <dbReference type="EMBL" id="KAK9141560.1"/>
    </source>
</evidence>
<evidence type="ECO:0000313" key="8">
    <source>
        <dbReference type="Proteomes" id="UP001420932"/>
    </source>
</evidence>
<sequence length="288" mass="30529">MEEIPILRLASSLLISSSIAIGGFYKKSLNLSGACLGFLVMFVHFFVGYRFGAVLVVFFVTSSALTKYGEEKKRSIDEEFKEGGQRNWIQVLANSGIATMLLVILGVLTGMKDQCLDSKQSSYITCLVGGIVGHYACCAGDTWSSEIGMLSKSQPWLITTFKRVRRGTNGAVTTNGILAAAAAGCTIGLTFVLFGLISTSCSFDITLKQLLVVPLATTAGVTGSLIDSLLGATLQFSGICAIRNKVVGKPGPSVKKISGLKVLDNNAVNLVSICLTTVLTSAACYYIF</sequence>
<feature type="transmembrane region" description="Helical" evidence="6">
    <location>
        <begin position="37"/>
        <end position="60"/>
    </location>
</feature>
<name>A0AAP0JXN1_9MAGN</name>
<proteinExistence type="inferred from homology"/>
<feature type="transmembrane region" description="Helical" evidence="6">
    <location>
        <begin position="267"/>
        <end position="287"/>
    </location>
</feature>
<comment type="similarity">
    <text evidence="2">Belongs to the TMEM19 family.</text>
</comment>
<evidence type="ECO:0000256" key="2">
    <source>
        <dbReference type="ARBA" id="ARBA00009012"/>
    </source>
</evidence>
<dbReference type="InterPro" id="IPR002794">
    <property type="entry name" value="DUF92_TMEM19"/>
</dbReference>
<dbReference type="Proteomes" id="UP001420932">
    <property type="component" value="Unassembled WGS sequence"/>
</dbReference>
<dbReference type="PANTHER" id="PTHR13353:SF14">
    <property type="entry name" value="PROTEIN PGR"/>
    <property type="match status" value="1"/>
</dbReference>
<feature type="transmembrane region" description="Helical" evidence="6">
    <location>
        <begin position="6"/>
        <end position="25"/>
    </location>
</feature>
<dbReference type="GO" id="GO:0016020">
    <property type="term" value="C:membrane"/>
    <property type="evidence" value="ECO:0007669"/>
    <property type="project" value="UniProtKB-SubCell"/>
</dbReference>
<protein>
    <recommendedName>
        <fullName evidence="9">Transmembrane protein 19</fullName>
    </recommendedName>
</protein>
<keyword evidence="4 6" id="KW-1133">Transmembrane helix</keyword>
<organism evidence="7 8">
    <name type="scientific">Stephania yunnanensis</name>
    <dbReference type="NCBI Taxonomy" id="152371"/>
    <lineage>
        <taxon>Eukaryota</taxon>
        <taxon>Viridiplantae</taxon>
        <taxon>Streptophyta</taxon>
        <taxon>Embryophyta</taxon>
        <taxon>Tracheophyta</taxon>
        <taxon>Spermatophyta</taxon>
        <taxon>Magnoliopsida</taxon>
        <taxon>Ranunculales</taxon>
        <taxon>Menispermaceae</taxon>
        <taxon>Menispermoideae</taxon>
        <taxon>Cissampelideae</taxon>
        <taxon>Stephania</taxon>
    </lineage>
</organism>
<keyword evidence="3 6" id="KW-0812">Transmembrane</keyword>
<evidence type="ECO:0000256" key="3">
    <source>
        <dbReference type="ARBA" id="ARBA00022692"/>
    </source>
</evidence>
<evidence type="ECO:0000256" key="4">
    <source>
        <dbReference type="ARBA" id="ARBA00022989"/>
    </source>
</evidence>
<keyword evidence="8" id="KW-1185">Reference proteome</keyword>